<proteinExistence type="predicted"/>
<organism evidence="2 3">
    <name type="scientific">Eleginops maclovinus</name>
    <name type="common">Patagonian blennie</name>
    <name type="synonym">Eleginus maclovinus</name>
    <dbReference type="NCBI Taxonomy" id="56733"/>
    <lineage>
        <taxon>Eukaryota</taxon>
        <taxon>Metazoa</taxon>
        <taxon>Chordata</taxon>
        <taxon>Craniata</taxon>
        <taxon>Vertebrata</taxon>
        <taxon>Euteleostomi</taxon>
        <taxon>Actinopterygii</taxon>
        <taxon>Neopterygii</taxon>
        <taxon>Teleostei</taxon>
        <taxon>Neoteleostei</taxon>
        <taxon>Acanthomorphata</taxon>
        <taxon>Eupercaria</taxon>
        <taxon>Perciformes</taxon>
        <taxon>Notothenioidei</taxon>
        <taxon>Eleginopidae</taxon>
        <taxon>Eleginops</taxon>
    </lineage>
</organism>
<protein>
    <submittedName>
        <fullName evidence="2">Uncharacterized protein</fullName>
    </submittedName>
</protein>
<sequence length="69" mass="7495">MTDLSGNLNILPTLVPGGCGLASFSCILYSLRLILVTEDGRAARGQRRSVCQPPCEERSAMLRRVVGFK</sequence>
<keyword evidence="1" id="KW-0812">Transmembrane</keyword>
<keyword evidence="1" id="KW-1133">Transmembrane helix</keyword>
<name>A0AAN8AMT1_ELEMC</name>
<evidence type="ECO:0000256" key="1">
    <source>
        <dbReference type="SAM" id="Phobius"/>
    </source>
</evidence>
<reference evidence="2 3" key="1">
    <citation type="journal article" date="2023" name="Genes (Basel)">
        <title>Chromosome-Level Genome Assembly and Circadian Gene Repertoire of the Patagonia Blennie Eleginops maclovinus-The Closest Ancestral Proxy of Antarctic Cryonotothenioids.</title>
        <authorList>
            <person name="Cheng C.C."/>
            <person name="Rivera-Colon A.G."/>
            <person name="Minhas B.F."/>
            <person name="Wilson L."/>
            <person name="Rayamajhi N."/>
            <person name="Vargas-Chacoff L."/>
            <person name="Catchen J.M."/>
        </authorList>
    </citation>
    <scope>NUCLEOTIDE SEQUENCE [LARGE SCALE GENOMIC DNA]</scope>
    <source>
        <strain evidence="2">JMC-PN-2008</strain>
    </source>
</reference>
<dbReference type="EMBL" id="JAUZQC010000013">
    <property type="protein sequence ID" value="KAK5860742.1"/>
    <property type="molecule type" value="Genomic_DNA"/>
</dbReference>
<evidence type="ECO:0000313" key="3">
    <source>
        <dbReference type="Proteomes" id="UP001346869"/>
    </source>
</evidence>
<comment type="caution">
    <text evidence="2">The sequence shown here is derived from an EMBL/GenBank/DDBJ whole genome shotgun (WGS) entry which is preliminary data.</text>
</comment>
<reference evidence="2 3" key="2">
    <citation type="journal article" date="2023" name="Mol. Biol. Evol.">
        <title>Genomics of Secondarily Temperate Adaptation in the Only Non-Antarctic Icefish.</title>
        <authorList>
            <person name="Rivera-Colon A.G."/>
            <person name="Rayamajhi N."/>
            <person name="Minhas B.F."/>
            <person name="Madrigal G."/>
            <person name="Bilyk K.T."/>
            <person name="Yoon V."/>
            <person name="Hune M."/>
            <person name="Gregory S."/>
            <person name="Cheng C.H.C."/>
            <person name="Catchen J.M."/>
        </authorList>
    </citation>
    <scope>NUCLEOTIDE SEQUENCE [LARGE SCALE GENOMIC DNA]</scope>
    <source>
        <strain evidence="2">JMC-PN-2008</strain>
    </source>
</reference>
<accession>A0AAN8AMT1</accession>
<dbReference type="AlphaFoldDB" id="A0AAN8AMT1"/>
<evidence type="ECO:0000313" key="2">
    <source>
        <dbReference type="EMBL" id="KAK5860742.1"/>
    </source>
</evidence>
<gene>
    <name evidence="2" type="ORF">PBY51_022202</name>
</gene>
<dbReference type="Proteomes" id="UP001346869">
    <property type="component" value="Unassembled WGS sequence"/>
</dbReference>
<keyword evidence="1" id="KW-0472">Membrane</keyword>
<feature type="transmembrane region" description="Helical" evidence="1">
    <location>
        <begin position="14"/>
        <end position="35"/>
    </location>
</feature>
<keyword evidence="3" id="KW-1185">Reference proteome</keyword>